<dbReference type="EMBL" id="JARXRN010000028">
    <property type="protein sequence ID" value="MDH5831742.1"/>
    <property type="molecule type" value="Genomic_DNA"/>
</dbReference>
<proteinExistence type="predicted"/>
<dbReference type="Proteomes" id="UP001156831">
    <property type="component" value="Unassembled WGS sequence"/>
</dbReference>
<name>A0ABT6JM57_9GAMM</name>
<dbReference type="InterPro" id="IPR036188">
    <property type="entry name" value="FAD/NAD-bd_sf"/>
</dbReference>
<evidence type="ECO:0000256" key="1">
    <source>
        <dbReference type="ARBA" id="ARBA00022630"/>
    </source>
</evidence>
<feature type="domain" description="FAD/NAD(P)-binding" evidence="3">
    <location>
        <begin position="211"/>
        <end position="274"/>
    </location>
</feature>
<comment type="caution">
    <text evidence="4">The sequence shown here is derived from an EMBL/GenBank/DDBJ whole genome shotgun (WGS) entry which is preliminary data.</text>
</comment>
<dbReference type="Pfam" id="PF07992">
    <property type="entry name" value="Pyr_redox_2"/>
    <property type="match status" value="2"/>
</dbReference>
<sequence length="297" mass="31444">MFDVAIIGGGPAGLTAASYLQRFHRRCVVFDAGQSRARWIPESNNCPGFPGGVSGEELLRRLHAQAAAVSVPVEPVRVDRIARAEEGFVIAAGDRDWSARAVLLATGLRDRLPGPWAEEAIACGALRLCPICDAFEASDLAIGVFGPARDIGSHARFLRTFSSRVFALPSDGGDGGEAGEAARAAGIEWLGAGELRFDGRRCHWHRADDVVPLETVYCYLGSDATLPLDGLDVERTRSGEVVVDRHQQTCVPGLYAIGDVVGGLNQISVAVGHAAIAATHVHGQLPDTPRAAPEAVR</sequence>
<feature type="domain" description="FAD/NAD(P)-binding" evidence="3">
    <location>
        <begin position="2"/>
        <end position="139"/>
    </location>
</feature>
<keyword evidence="1" id="KW-0285">Flavoprotein</keyword>
<dbReference type="InterPro" id="IPR050097">
    <property type="entry name" value="Ferredoxin-NADP_redctase_2"/>
</dbReference>
<dbReference type="InterPro" id="IPR023753">
    <property type="entry name" value="FAD/NAD-binding_dom"/>
</dbReference>
<protein>
    <submittedName>
        <fullName evidence="4">NAD(P)/FAD-dependent oxidoreductase</fullName>
    </submittedName>
</protein>
<evidence type="ECO:0000313" key="5">
    <source>
        <dbReference type="Proteomes" id="UP001156831"/>
    </source>
</evidence>
<dbReference type="Gene3D" id="3.50.50.60">
    <property type="entry name" value="FAD/NAD(P)-binding domain"/>
    <property type="match status" value="2"/>
</dbReference>
<evidence type="ECO:0000313" key="4">
    <source>
        <dbReference type="EMBL" id="MDH5831742.1"/>
    </source>
</evidence>
<reference evidence="4 5" key="1">
    <citation type="submission" date="2023-04" db="EMBL/GenBank/DDBJ databases">
        <title>Luteimonas sp. M1R5S18.</title>
        <authorList>
            <person name="Sun J.-Q."/>
        </authorList>
    </citation>
    <scope>NUCLEOTIDE SEQUENCE [LARGE SCALE GENOMIC DNA]</scope>
    <source>
        <strain evidence="4 5">M1R5S18</strain>
    </source>
</reference>
<dbReference type="PRINTS" id="PR00368">
    <property type="entry name" value="FADPNR"/>
</dbReference>
<evidence type="ECO:0000259" key="3">
    <source>
        <dbReference type="Pfam" id="PF07992"/>
    </source>
</evidence>
<evidence type="ECO:0000256" key="2">
    <source>
        <dbReference type="ARBA" id="ARBA00023002"/>
    </source>
</evidence>
<organism evidence="4 5">
    <name type="scientific">Luteimonas rhizosphaericola</name>
    <dbReference type="NCBI Taxonomy" id="3042024"/>
    <lineage>
        <taxon>Bacteria</taxon>
        <taxon>Pseudomonadati</taxon>
        <taxon>Pseudomonadota</taxon>
        <taxon>Gammaproteobacteria</taxon>
        <taxon>Lysobacterales</taxon>
        <taxon>Lysobacteraceae</taxon>
        <taxon>Luteimonas</taxon>
    </lineage>
</organism>
<keyword evidence="5" id="KW-1185">Reference proteome</keyword>
<dbReference type="PANTHER" id="PTHR48105">
    <property type="entry name" value="THIOREDOXIN REDUCTASE 1-RELATED-RELATED"/>
    <property type="match status" value="1"/>
</dbReference>
<dbReference type="SUPFAM" id="SSF51905">
    <property type="entry name" value="FAD/NAD(P)-binding domain"/>
    <property type="match status" value="1"/>
</dbReference>
<keyword evidence="2" id="KW-0560">Oxidoreductase</keyword>
<dbReference type="PRINTS" id="PR00469">
    <property type="entry name" value="PNDRDTASEII"/>
</dbReference>
<accession>A0ABT6JM57</accession>
<gene>
    <name evidence="4" type="ORF">QFW80_14565</name>
</gene>
<dbReference type="RefSeq" id="WP_280602702.1">
    <property type="nucleotide sequence ID" value="NZ_JARXRN010000028.1"/>
</dbReference>